<dbReference type="GO" id="GO:0000977">
    <property type="term" value="F:RNA polymerase II transcription regulatory region sequence-specific DNA binding"/>
    <property type="evidence" value="ECO:0007669"/>
    <property type="project" value="TreeGrafter"/>
</dbReference>
<evidence type="ECO:0000256" key="1">
    <source>
        <dbReference type="ARBA" id="ARBA00004123"/>
    </source>
</evidence>
<dbReference type="Proteomes" id="UP000095280">
    <property type="component" value="Unplaced"/>
</dbReference>
<dbReference type="CDD" id="cd00086">
    <property type="entry name" value="homeodomain"/>
    <property type="match status" value="1"/>
</dbReference>
<keyword evidence="6" id="KW-1185">Reference proteome</keyword>
<organism evidence="6 7">
    <name type="scientific">Macrostomum lignano</name>
    <dbReference type="NCBI Taxonomy" id="282301"/>
    <lineage>
        <taxon>Eukaryota</taxon>
        <taxon>Metazoa</taxon>
        <taxon>Spiralia</taxon>
        <taxon>Lophotrochozoa</taxon>
        <taxon>Platyhelminthes</taxon>
        <taxon>Rhabditophora</taxon>
        <taxon>Macrostomorpha</taxon>
        <taxon>Macrostomida</taxon>
        <taxon>Macrostomidae</taxon>
        <taxon>Macrostomum</taxon>
    </lineage>
</organism>
<dbReference type="InterPro" id="IPR001356">
    <property type="entry name" value="HD"/>
</dbReference>
<dbReference type="PANTHER" id="PTHR24329:SF543">
    <property type="entry name" value="FI01017P-RELATED"/>
    <property type="match status" value="1"/>
</dbReference>
<keyword evidence="2 3" id="KW-0371">Homeobox</keyword>
<accession>A0A1I8IU94</accession>
<evidence type="ECO:0000256" key="2">
    <source>
        <dbReference type="PROSITE-ProRule" id="PRU00108"/>
    </source>
</evidence>
<dbReference type="AlphaFoldDB" id="A0A1I8IU94"/>
<feature type="region of interest" description="Disordered" evidence="4">
    <location>
        <begin position="128"/>
        <end position="154"/>
    </location>
</feature>
<name>A0A1I8IU94_9PLAT</name>
<proteinExistence type="predicted"/>
<dbReference type="PROSITE" id="PS50071">
    <property type="entry name" value="HOMEOBOX_2"/>
    <property type="match status" value="1"/>
</dbReference>
<sequence length="231" mass="25057">MTSAVKSLTNFTIEGILSSAAVFESNGSETDSKLDNSGKDFDDSRQQLRGACCPDNEEVDDARSSSAAAARKIRRSRTTFTTYQLHQLEQAFEKTQYPDVFAREDLAQRLQLSEARVQVKRWTRRPQAGAAAVETSRRPACAPETGADRQMRRSASCAARPELPTGRLRLQLIAAEVARCDRGGHADAGVLPDHVGAGLNRSQLSLAQSPSLGGRRAALGQVVGDQLELMD</sequence>
<evidence type="ECO:0000313" key="6">
    <source>
        <dbReference type="Proteomes" id="UP000095280"/>
    </source>
</evidence>
<dbReference type="Gene3D" id="1.10.10.60">
    <property type="entry name" value="Homeodomain-like"/>
    <property type="match status" value="1"/>
</dbReference>
<evidence type="ECO:0000259" key="5">
    <source>
        <dbReference type="PROSITE" id="PS50071"/>
    </source>
</evidence>
<comment type="subcellular location">
    <subcellularLocation>
        <location evidence="1 2 3">Nucleus</location>
    </subcellularLocation>
</comment>
<reference evidence="7" key="1">
    <citation type="submission" date="2016-11" db="UniProtKB">
        <authorList>
            <consortium name="WormBaseParasite"/>
        </authorList>
    </citation>
    <scope>IDENTIFICATION</scope>
</reference>
<protein>
    <submittedName>
        <fullName evidence="7">Homeobox domain-containing protein</fullName>
    </submittedName>
</protein>
<dbReference type="GO" id="GO:0000981">
    <property type="term" value="F:DNA-binding transcription factor activity, RNA polymerase II-specific"/>
    <property type="evidence" value="ECO:0007669"/>
    <property type="project" value="TreeGrafter"/>
</dbReference>
<dbReference type="InterPro" id="IPR050649">
    <property type="entry name" value="Paired_Homeobox_TFs"/>
</dbReference>
<dbReference type="GO" id="GO:0005634">
    <property type="term" value="C:nucleus"/>
    <property type="evidence" value="ECO:0007669"/>
    <property type="project" value="UniProtKB-SubCell"/>
</dbReference>
<dbReference type="PANTHER" id="PTHR24329">
    <property type="entry name" value="HOMEOBOX PROTEIN ARISTALESS"/>
    <property type="match status" value="1"/>
</dbReference>
<feature type="DNA-binding region" description="Homeobox" evidence="2">
    <location>
        <begin position="73"/>
        <end position="132"/>
    </location>
</feature>
<dbReference type="SMART" id="SM00389">
    <property type="entry name" value="HOX"/>
    <property type="match status" value="1"/>
</dbReference>
<keyword evidence="2 3" id="KW-0238">DNA-binding</keyword>
<keyword evidence="2 3" id="KW-0539">Nucleus</keyword>
<evidence type="ECO:0000256" key="4">
    <source>
        <dbReference type="SAM" id="MobiDB-lite"/>
    </source>
</evidence>
<dbReference type="SUPFAM" id="SSF46689">
    <property type="entry name" value="Homeodomain-like"/>
    <property type="match status" value="1"/>
</dbReference>
<evidence type="ECO:0000256" key="3">
    <source>
        <dbReference type="RuleBase" id="RU000682"/>
    </source>
</evidence>
<dbReference type="Pfam" id="PF00046">
    <property type="entry name" value="Homeodomain"/>
    <property type="match status" value="1"/>
</dbReference>
<feature type="domain" description="Homeobox" evidence="5">
    <location>
        <begin position="71"/>
        <end position="131"/>
    </location>
</feature>
<dbReference type="WBParaSite" id="maker-uti_cns_0016694-snap-gene-0.2-mRNA-1">
    <property type="protein sequence ID" value="maker-uti_cns_0016694-snap-gene-0.2-mRNA-1"/>
    <property type="gene ID" value="maker-uti_cns_0016694-snap-gene-0.2"/>
</dbReference>
<dbReference type="InterPro" id="IPR009057">
    <property type="entry name" value="Homeodomain-like_sf"/>
</dbReference>
<evidence type="ECO:0000313" key="7">
    <source>
        <dbReference type="WBParaSite" id="maker-uti_cns_0016694-snap-gene-0.2-mRNA-1"/>
    </source>
</evidence>